<dbReference type="PANTHER" id="PTHR11699">
    <property type="entry name" value="ALDEHYDE DEHYDROGENASE-RELATED"/>
    <property type="match status" value="1"/>
</dbReference>
<dbReference type="InterPro" id="IPR016162">
    <property type="entry name" value="Ald_DH_N"/>
</dbReference>
<keyword evidence="2 4" id="KW-0560">Oxidoreductase</keyword>
<dbReference type="Proteomes" id="UP000188320">
    <property type="component" value="Unassembled WGS sequence"/>
</dbReference>
<dbReference type="SUPFAM" id="SSF53720">
    <property type="entry name" value="ALDH-like"/>
    <property type="match status" value="1"/>
</dbReference>
<evidence type="ECO:0000256" key="1">
    <source>
        <dbReference type="ARBA" id="ARBA00009986"/>
    </source>
</evidence>
<dbReference type="InterPro" id="IPR029510">
    <property type="entry name" value="Ald_DH_CS_GLU"/>
</dbReference>
<dbReference type="AlphaFoldDB" id="A0A1R1PJQ1"/>
<dbReference type="Gene3D" id="3.40.605.10">
    <property type="entry name" value="Aldehyde Dehydrogenase, Chain A, domain 1"/>
    <property type="match status" value="1"/>
</dbReference>
<feature type="active site" evidence="3">
    <location>
        <position position="259"/>
    </location>
</feature>
<comment type="caution">
    <text evidence="7">The sequence shown here is derived from an EMBL/GenBank/DDBJ whole genome shotgun (WGS) entry which is preliminary data.</text>
</comment>
<proteinExistence type="inferred from homology"/>
<accession>A0A1R1PJQ1</accession>
<dbReference type="PROSITE" id="PS00070">
    <property type="entry name" value="ALDEHYDE_DEHYDR_CYS"/>
    <property type="match status" value="1"/>
</dbReference>
<dbReference type="InterPro" id="IPR016163">
    <property type="entry name" value="Ald_DH_C"/>
</dbReference>
<comment type="similarity">
    <text evidence="1 4">Belongs to the aldehyde dehydrogenase family.</text>
</comment>
<evidence type="ECO:0000313" key="8">
    <source>
        <dbReference type="Proteomes" id="UP000188320"/>
    </source>
</evidence>
<dbReference type="FunFam" id="3.40.605.10:FF:000026">
    <property type="entry name" value="Aldehyde dehydrogenase, putative"/>
    <property type="match status" value="1"/>
</dbReference>
<evidence type="ECO:0000313" key="6">
    <source>
        <dbReference type="EMBL" id="OMH78481.1"/>
    </source>
</evidence>
<protein>
    <submittedName>
        <fullName evidence="7">Putative aldehyde dehydrogenase-like protein</fullName>
    </submittedName>
</protein>
<evidence type="ECO:0000259" key="5">
    <source>
        <dbReference type="Pfam" id="PF00171"/>
    </source>
</evidence>
<sequence>MDIVSTLGNATKLCINGQWVTGGGQQRSIFSPVNEEAVVSVNDASAQDVENAVKAAHEAFANGPWRKFTGKQRRDALLKIAQVLEANKEAMAQVESSQTGKPLLYSRGEVDHVVECFRYYAGFCDKLHGRHTNVDHDTEFTSYTVSEPLGVVGFISSFNFPLMLTTWKLAPALATGNTVVLKPAPQTPLSSLFLAHLIYENGILPEGVFNVVPGALETGVALVDSPLIEKISFTGSVPGGKAVYKSGAASQNFKHITLELGGKSPNVIMDDADIPDASLRTAIAGFFNSGQTCCAGTKLYIHEKVHEAFTQRIVAVAQGFTSKMTTDVATSSLGPLIDKAQLDRVSGFVNRAVESGEAEVLVGGERWGDKGFYYKPTVLREKVHKSEVACQEIFGPVITIMPPFSDIQEVIDAEKDNTFGLASGIFTNNARVIHKYSTEIRAGTVWVNTYNTLLPHMPFGGFKNSGIGRELGHEAINEYLIVKSVISRFP</sequence>
<evidence type="ECO:0000256" key="2">
    <source>
        <dbReference type="ARBA" id="ARBA00023002"/>
    </source>
</evidence>
<dbReference type="Gene3D" id="3.40.309.10">
    <property type="entry name" value="Aldehyde Dehydrogenase, Chain A, domain 2"/>
    <property type="match status" value="1"/>
</dbReference>
<keyword evidence="8" id="KW-1185">Reference proteome</keyword>
<dbReference type="EMBL" id="LSSK01001918">
    <property type="protein sequence ID" value="OMH78481.1"/>
    <property type="molecule type" value="Genomic_DNA"/>
</dbReference>
<evidence type="ECO:0000256" key="3">
    <source>
        <dbReference type="PROSITE-ProRule" id="PRU10007"/>
    </source>
</evidence>
<dbReference type="InterPro" id="IPR015590">
    <property type="entry name" value="Aldehyde_DH_dom"/>
</dbReference>
<reference evidence="7" key="2">
    <citation type="submission" date="2017-01" db="EMBL/GenBank/DDBJ databases">
        <authorList>
            <person name="Mah S.A."/>
            <person name="Swanson W.J."/>
            <person name="Moy G.W."/>
            <person name="Vacquier V.D."/>
        </authorList>
    </citation>
    <scope>NUCLEOTIDE SEQUENCE [LARGE SCALE GENOMIC DNA]</scope>
    <source>
        <strain evidence="7">COL-18-3</strain>
    </source>
</reference>
<dbReference type="OrthoDB" id="310895at2759"/>
<dbReference type="EMBL" id="LSSK01000974">
    <property type="protein sequence ID" value="OMH81112.1"/>
    <property type="molecule type" value="Genomic_DNA"/>
</dbReference>
<dbReference type="InterPro" id="IPR016161">
    <property type="entry name" value="Ald_DH/histidinol_DH"/>
</dbReference>
<dbReference type="Pfam" id="PF00171">
    <property type="entry name" value="Aldedh"/>
    <property type="match status" value="1"/>
</dbReference>
<feature type="domain" description="Aldehyde dehydrogenase" evidence="5">
    <location>
        <begin position="19"/>
        <end position="485"/>
    </location>
</feature>
<evidence type="ECO:0000256" key="4">
    <source>
        <dbReference type="RuleBase" id="RU003345"/>
    </source>
</evidence>
<dbReference type="GO" id="GO:0004030">
    <property type="term" value="F:aldehyde dehydrogenase [NAD(P)+] activity"/>
    <property type="evidence" value="ECO:0007669"/>
    <property type="project" value="UniProtKB-ARBA"/>
</dbReference>
<dbReference type="InterPro" id="IPR016160">
    <property type="entry name" value="Ald_DH_CS_CYS"/>
</dbReference>
<organism evidence="7 8">
    <name type="scientific">Zancudomyces culisetae</name>
    <name type="common">Gut fungus</name>
    <name type="synonym">Smittium culisetae</name>
    <dbReference type="NCBI Taxonomy" id="1213189"/>
    <lineage>
        <taxon>Eukaryota</taxon>
        <taxon>Fungi</taxon>
        <taxon>Fungi incertae sedis</taxon>
        <taxon>Zoopagomycota</taxon>
        <taxon>Kickxellomycotina</taxon>
        <taxon>Harpellomycetes</taxon>
        <taxon>Harpellales</taxon>
        <taxon>Legeriomycetaceae</taxon>
        <taxon>Zancudomyces</taxon>
    </lineage>
</organism>
<dbReference type="PROSITE" id="PS00687">
    <property type="entry name" value="ALDEHYDE_DEHYDR_GLU"/>
    <property type="match status" value="1"/>
</dbReference>
<gene>
    <name evidence="7" type="ORF">AX774_g5441</name>
    <name evidence="6" type="ORF">AX774_g8137</name>
</gene>
<dbReference type="FunFam" id="3.40.605.10:FF:000007">
    <property type="entry name" value="NAD/NADP-dependent betaine aldehyde dehydrogenase"/>
    <property type="match status" value="1"/>
</dbReference>
<reference evidence="8" key="1">
    <citation type="submission" date="2017-01" db="EMBL/GenBank/DDBJ databases">
        <authorList>
            <person name="Wang Y."/>
            <person name="White M."/>
            <person name="Kvist S."/>
            <person name="Moncalvo J.-M."/>
        </authorList>
    </citation>
    <scope>NUCLEOTIDE SEQUENCE [LARGE SCALE GENOMIC DNA]</scope>
    <source>
        <strain evidence="8">COL-18-3</strain>
    </source>
</reference>
<evidence type="ECO:0000313" key="7">
    <source>
        <dbReference type="EMBL" id="OMH81112.1"/>
    </source>
</evidence>
<name>A0A1R1PJQ1_ZANCU</name>